<accession>A0ABS5IC41</accession>
<feature type="region of interest" description="Disordered" evidence="1">
    <location>
        <begin position="1"/>
        <end position="21"/>
    </location>
</feature>
<dbReference type="Pfam" id="PF13699">
    <property type="entry name" value="eCIS_core"/>
    <property type="match status" value="1"/>
</dbReference>
<name>A0ABS5IC41_9PROT</name>
<evidence type="ECO:0000256" key="1">
    <source>
        <dbReference type="SAM" id="MobiDB-lite"/>
    </source>
</evidence>
<feature type="compositionally biased region" description="Pro residues" evidence="1">
    <location>
        <begin position="1"/>
        <end position="10"/>
    </location>
</feature>
<dbReference type="EMBL" id="JAGTUF010000007">
    <property type="protein sequence ID" value="MBR9971996.1"/>
    <property type="molecule type" value="Genomic_DNA"/>
</dbReference>
<evidence type="ECO:0000259" key="2">
    <source>
        <dbReference type="Pfam" id="PF13699"/>
    </source>
</evidence>
<gene>
    <name evidence="3" type="ORF">KEC16_09735</name>
</gene>
<evidence type="ECO:0000313" key="3">
    <source>
        <dbReference type="EMBL" id="MBR9971996.1"/>
    </source>
</evidence>
<dbReference type="InterPro" id="IPR025295">
    <property type="entry name" value="eCIS_core_dom"/>
</dbReference>
<dbReference type="Proteomes" id="UP000680714">
    <property type="component" value="Unassembled WGS sequence"/>
</dbReference>
<sequence>MSTRHQPPPTRFGQSSAAQPKGGHKLIVGAYLHQGPQAAGLPPALAGHAFVGIESPDGRRETFGFSPQERFDGKRDARSLSAGVQGKVHGDAAAFAKPGVRVSVIPISETQARAALAKVDQYKSGGQEFSATRRQCTTFATDVAKAAGVSVSATASGQPRRFYEMLNQPNGVMQGRFQGSLQAKGDAFALPASFNLPSGPGQTLPDAVRGKMESFFGTDFSGVRIHVGPEAPAIGALAFTVGDTIVFAPGQYDPASPRGQQILGHELAHVVQQRAGRVRNPFGSGLAVVQDRALEAEADRLGMRAALG</sequence>
<keyword evidence="4" id="KW-1185">Reference proteome</keyword>
<reference evidence="3 4" key="1">
    <citation type="submission" date="2021-04" db="EMBL/GenBank/DDBJ databases">
        <title>Magnetospirillum sulfuroxidans sp. nov., a facultative chemolithoautotrophic sulfur-oxidizing alphaproteobacterium isolated from freshwater sediment and proposals for Paramagetospirillum gen. nov., and Magnetospirillaceae fam. nov.</title>
        <authorList>
            <person name="Koziaeva V."/>
            <person name="Geelhoed J.S."/>
            <person name="Sorokin D.Y."/>
            <person name="Grouzdev D.S."/>
        </authorList>
    </citation>
    <scope>NUCLEOTIDE SEQUENCE [LARGE SCALE GENOMIC DNA]</scope>
    <source>
        <strain evidence="3 4">J10</strain>
    </source>
</reference>
<comment type="caution">
    <text evidence="3">The sequence shown here is derived from an EMBL/GenBank/DDBJ whole genome shotgun (WGS) entry which is preliminary data.</text>
</comment>
<protein>
    <submittedName>
        <fullName evidence="3">DUF4157 domain-containing protein</fullName>
    </submittedName>
</protein>
<proteinExistence type="predicted"/>
<organism evidence="3 4">
    <name type="scientific">Magnetospirillum sulfuroxidans</name>
    <dbReference type="NCBI Taxonomy" id="611300"/>
    <lineage>
        <taxon>Bacteria</taxon>
        <taxon>Pseudomonadati</taxon>
        <taxon>Pseudomonadota</taxon>
        <taxon>Alphaproteobacteria</taxon>
        <taxon>Rhodospirillales</taxon>
        <taxon>Rhodospirillaceae</taxon>
        <taxon>Magnetospirillum</taxon>
    </lineage>
</organism>
<dbReference type="RefSeq" id="WP_211548305.1">
    <property type="nucleotide sequence ID" value="NZ_JAGTUF010000007.1"/>
</dbReference>
<evidence type="ECO:0000313" key="4">
    <source>
        <dbReference type="Proteomes" id="UP000680714"/>
    </source>
</evidence>
<feature type="domain" description="eCIS core" evidence="2">
    <location>
        <begin position="204"/>
        <end position="276"/>
    </location>
</feature>